<keyword evidence="6" id="KW-0472">Membrane</keyword>
<dbReference type="GO" id="GO:0005509">
    <property type="term" value="F:calcium ion binding"/>
    <property type="evidence" value="ECO:0007669"/>
    <property type="project" value="InterPro"/>
</dbReference>
<name>A7NM90_ROSCS</name>
<evidence type="ECO:0000256" key="5">
    <source>
        <dbReference type="ARBA" id="ARBA00023157"/>
    </source>
</evidence>
<dbReference type="SUPFAM" id="SSF103647">
    <property type="entry name" value="TSP type-3 repeat"/>
    <property type="match status" value="2"/>
</dbReference>
<accession>A7NM90</accession>
<dbReference type="Pfam" id="PF13385">
    <property type="entry name" value="Laminin_G_3"/>
    <property type="match status" value="2"/>
</dbReference>
<feature type="transmembrane region" description="Helical" evidence="6">
    <location>
        <begin position="1155"/>
        <end position="1175"/>
    </location>
</feature>
<dbReference type="SMART" id="SM00560">
    <property type="entry name" value="LamGL"/>
    <property type="match status" value="2"/>
</dbReference>
<dbReference type="Gene3D" id="2.60.40.10">
    <property type="entry name" value="Immunoglobulins"/>
    <property type="match status" value="2"/>
</dbReference>
<dbReference type="InterPro" id="IPR006558">
    <property type="entry name" value="LamG-like"/>
</dbReference>
<feature type="transmembrane region" description="Helical" evidence="6">
    <location>
        <begin position="1082"/>
        <end position="1101"/>
    </location>
</feature>
<dbReference type="PANTHER" id="PTHR37467:SF1">
    <property type="entry name" value="EXPORTED CALCIUM-BINDING GLYCOPROTEIN"/>
    <property type="match status" value="1"/>
</dbReference>
<dbReference type="Gene3D" id="4.10.1080.10">
    <property type="entry name" value="TSP type-3 repeat"/>
    <property type="match status" value="2"/>
</dbReference>
<evidence type="ECO:0000256" key="1">
    <source>
        <dbReference type="ARBA" id="ARBA00004613"/>
    </source>
</evidence>
<feature type="transmembrane region" description="Helical" evidence="6">
    <location>
        <begin position="48"/>
        <end position="70"/>
    </location>
</feature>
<evidence type="ECO:0000256" key="6">
    <source>
        <dbReference type="SAM" id="Phobius"/>
    </source>
</evidence>
<dbReference type="Gene3D" id="2.60.120.200">
    <property type="match status" value="2"/>
</dbReference>
<organism evidence="8 9">
    <name type="scientific">Roseiflexus castenholzii (strain DSM 13941 / HLO8)</name>
    <dbReference type="NCBI Taxonomy" id="383372"/>
    <lineage>
        <taxon>Bacteria</taxon>
        <taxon>Bacillati</taxon>
        <taxon>Chloroflexota</taxon>
        <taxon>Chloroflexia</taxon>
        <taxon>Chloroflexales</taxon>
        <taxon>Roseiflexineae</taxon>
        <taxon>Roseiflexaceae</taxon>
        <taxon>Roseiflexus</taxon>
    </lineage>
</organism>
<keyword evidence="5" id="KW-1015">Disulfide bond</keyword>
<evidence type="ECO:0000313" key="9">
    <source>
        <dbReference type="Proteomes" id="UP000000263"/>
    </source>
</evidence>
<dbReference type="PANTHER" id="PTHR37467">
    <property type="entry name" value="EXPORTED CALCIUM-BINDING GLYCOPROTEIN-RELATED"/>
    <property type="match status" value="1"/>
</dbReference>
<dbReference type="InterPro" id="IPR053180">
    <property type="entry name" value="Ca-binding_acidic-repeat"/>
</dbReference>
<dbReference type="InterPro" id="IPR028974">
    <property type="entry name" value="TSP_type-3_rpt"/>
</dbReference>
<dbReference type="Proteomes" id="UP000000263">
    <property type="component" value="Chromosome"/>
</dbReference>
<reference evidence="8 9" key="1">
    <citation type="submission" date="2007-08" db="EMBL/GenBank/DDBJ databases">
        <title>Complete sequence of Roseiflexus castenholzii DSM 13941.</title>
        <authorList>
            <consortium name="US DOE Joint Genome Institute"/>
            <person name="Copeland A."/>
            <person name="Lucas S."/>
            <person name="Lapidus A."/>
            <person name="Barry K."/>
            <person name="Glavina del Rio T."/>
            <person name="Dalin E."/>
            <person name="Tice H."/>
            <person name="Pitluck S."/>
            <person name="Thompson L.S."/>
            <person name="Brettin T."/>
            <person name="Bruce D."/>
            <person name="Detter J.C."/>
            <person name="Han C."/>
            <person name="Tapia R."/>
            <person name="Schmutz J."/>
            <person name="Larimer F."/>
            <person name="Land M."/>
            <person name="Hauser L."/>
            <person name="Kyrpides N."/>
            <person name="Mikhailova N."/>
            <person name="Bryant D.A."/>
            <person name="Hanada S."/>
            <person name="Tsukatani Y."/>
            <person name="Richardson P."/>
        </authorList>
    </citation>
    <scope>NUCLEOTIDE SEQUENCE [LARGE SCALE GENOMIC DNA]</scope>
    <source>
        <strain evidence="9">DSM 13941 / HLO8</strain>
    </source>
</reference>
<dbReference type="InterPro" id="IPR013783">
    <property type="entry name" value="Ig-like_fold"/>
</dbReference>
<feature type="domain" description="LamG-like jellyroll fold" evidence="7">
    <location>
        <begin position="1611"/>
        <end position="1740"/>
    </location>
</feature>
<dbReference type="Pfam" id="PF17957">
    <property type="entry name" value="Big_7"/>
    <property type="match status" value="1"/>
</dbReference>
<keyword evidence="6" id="KW-1133">Transmembrane helix</keyword>
<evidence type="ECO:0000256" key="4">
    <source>
        <dbReference type="ARBA" id="ARBA00022837"/>
    </source>
</evidence>
<keyword evidence="9" id="KW-1185">Reference proteome</keyword>
<dbReference type="InterPro" id="IPR059100">
    <property type="entry name" value="TSP3_bac"/>
</dbReference>
<feature type="domain" description="LamG-like jellyroll fold" evidence="7">
    <location>
        <begin position="2553"/>
        <end position="2664"/>
    </location>
</feature>
<comment type="subcellular location">
    <subcellularLocation>
        <location evidence="1">Secreted</location>
    </subcellularLocation>
</comment>
<keyword evidence="4" id="KW-0106">Calcium</keyword>
<keyword evidence="6" id="KW-0812">Transmembrane</keyword>
<keyword evidence="2" id="KW-0964">Secreted</keyword>
<proteinExistence type="predicted"/>
<keyword evidence="3" id="KW-0732">Signal</keyword>
<evidence type="ECO:0000256" key="3">
    <source>
        <dbReference type="ARBA" id="ARBA00022729"/>
    </source>
</evidence>
<dbReference type="RefSeq" id="WP_012121076.1">
    <property type="nucleotide sequence ID" value="NC_009767.1"/>
</dbReference>
<evidence type="ECO:0000259" key="7">
    <source>
        <dbReference type="SMART" id="SM00560"/>
    </source>
</evidence>
<dbReference type="HOGENOM" id="CLU_224246_0_0_0"/>
<dbReference type="KEGG" id="rca:Rcas_2574"/>
<dbReference type="PROSITE" id="PS00018">
    <property type="entry name" value="EF_HAND_1"/>
    <property type="match status" value="1"/>
</dbReference>
<dbReference type="InterPro" id="IPR013320">
    <property type="entry name" value="ConA-like_dom_sf"/>
</dbReference>
<evidence type="ECO:0000313" key="8">
    <source>
        <dbReference type="EMBL" id="ABU58652.1"/>
    </source>
</evidence>
<dbReference type="Pfam" id="PF18884">
    <property type="entry name" value="TSP3_bac"/>
    <property type="match status" value="4"/>
</dbReference>
<protein>
    <submittedName>
        <fullName evidence="8">LamG domain protein jellyroll fold domain protein</fullName>
    </submittedName>
</protein>
<dbReference type="InterPro" id="IPR018247">
    <property type="entry name" value="EF_Hand_1_Ca_BS"/>
</dbReference>
<dbReference type="eggNOG" id="COG1572">
    <property type="taxonomic scope" value="Bacteria"/>
</dbReference>
<dbReference type="SUPFAM" id="SSF49899">
    <property type="entry name" value="Concanavalin A-like lectins/glucanases"/>
    <property type="match status" value="2"/>
</dbReference>
<evidence type="ECO:0000256" key="2">
    <source>
        <dbReference type="ARBA" id="ARBA00022525"/>
    </source>
</evidence>
<dbReference type="EMBL" id="CP000804">
    <property type="protein sequence ID" value="ABU58652.1"/>
    <property type="molecule type" value="Genomic_DNA"/>
</dbReference>
<dbReference type="Gene3D" id="2.50.20.20">
    <property type="match status" value="1"/>
</dbReference>
<feature type="transmembrane region" description="Helical" evidence="6">
    <location>
        <begin position="1187"/>
        <end position="1210"/>
    </location>
</feature>
<feature type="transmembrane region" description="Helical" evidence="6">
    <location>
        <begin position="1215"/>
        <end position="1236"/>
    </location>
</feature>
<gene>
    <name evidence="8" type="ordered locus">Rcas_2574</name>
</gene>
<dbReference type="eggNOG" id="COG3386">
    <property type="taxonomic scope" value="Bacteria"/>
</dbReference>
<sequence>MMNELPVRLRLLYRRASVSRHRYLQKTAPLLLDFLEAVTMLKQRRFSLVSSAALIALITLLLLLIAVRLYPVVHPDPIRAAWQRALSAGAYRFDATITIVTDPTASPVNAGHPPERHEIYLKGNVDVPAEKVELRLWSQGGNVMTGEGSVMLRIIAGQTWVRQGEGAWEEYSGLGDLFAPGGDVLGYLNAVRDVQSLGEHDVSGRVMTRYAFRLDGMALERYLRERQQSALRRANRLPPGAELRPSDEYNRLSGTGEVWLDADGFPRRQMLNLVLPSGDDQPASRAQLTMDFFGFGPLPPGLPLSWQQWLSSLRAMSDAALPVSAALVLGLGAAIHLIRRRGSRWLVSSLSVTLIVSLVGDPLLTVQRIHAAQTAAVEQAVQRRQAQDGLERARSIETQLPPDVAAAHLMADVLLSEARGDATVDTDGDGLSDAQEALLGTNPQVAADGPARLTALTVQASTALSSAPASLVDDGRDTDGDGLTNFQEQFLGASPFDADTDGDGLSDFAEAVGFSYAARDWRLDPLAQDTNRDGVLDSLEVDRHGNLVQARDTDGDGIPNAFDYDDDNDGVVDRLDLSPLTHSADRGAFRGDRALWLKFDNLSVNRLVAVDIQVRPQDQRQLWYAQSRFDWPNDSAGQVQDRNSTTDDIQLLPLLEISIPSNSFATLPPYTNNGNGNLSSPILSAQGITLRQSDANTIVAYVPLSLVTDSQTGQRVAFSGRMLYQGAPAWGNAHRVRLVWAVQMKNDVDGFDQPGLIHVYASEPWLLTGMQVREDHGVAGALVVADPQAQGDAVARDDALLALINGLNQSFMHARADLSPAAIASRFHRLSNGSVPAQERWNLPNIFLASAYSRSDTLSLARDAATLNRGLLAQIPASDQPLILHLRSETFRALNFDSLGSNAVWSDTVLTMNLAAGGQNAVLVQTANYLSMTGYEFTGGDWRVLSPEQTVQRFVDRHRGQASADEETREGQLVLLRNYLAVLIQGVMALVANGEQRPMVGFASPDASLAQINTALAAQGAGALKHAIAALGPAQGSDTNSVLKMIGGIVKSLGISSVRGAAAAWAVSSKFMTSFKANAQNAIQGAIVAALVTGLILAATAHLGQFSPELNRWLLTGGMELVAHVTSSVATIVKNGIDLALIAKFGLQKITAASAALTIFVGGVLVVATIGLAIYEAVSNQLSGVALAQLIIATVLQVAWIVFLTALAFIPKVGFIIVAVITIIDAVLSVILSVILGRATTFSSWFFQQIARFIVDESRYLTVRPTVGGTSLGLLNPAAGMTAWNTLRFSATIYPNLAWNPNRIGNRWFGNPWNDWQARQRVSGAVSLADHEQNLSVSPGWPPIQGEYPRHFDFSFPAGINRSTALWMNTAFNLPYKRCIFLWCGAYDDVQRHNTRLADSVVFDVFPATLDEFVRMDWGGPVAFPPLPDADFDGLRREVDPNESTWDADGDGLGDAFEVRRANEGMRFNPRLADTDGDGLGDAVEARWGADPTRPDTDGDGLSDVLEVNGQFVTVSGRLVLIRTSPLAADSRGDGVSDAVWLNQGGSVAARSRLGAWPLSATFADSSGGIAFGCPPGNCPAAGVTVAGRTGTRFDGNQFLVMSDERFRLADEMTFAVWIYPTANANGILINREGEYEVARFPDGTIQWAFANANPGWAWINTGAVAPLNQWTHVTVTYNRGVVTTYLNGAAVHTYNGAGAISDVDWTQNELRLGDRQHTPQRFVGLLAHARLFNRALPAAEVSAQPGLSALAAFAPASTPAELTAPQAPIGVFPTANDDNLVVRPGQSLVYTVTLRYLPPDGRPLRGAVWLNTPRTSFPAQSFELLPGQEQSFVSNLTIPADAPEGPFVLDAITQYSLGGNPTARWVQPTFVERSGSDVSAAAAAASPGAAAPYALVTSSGGQIFFFAAQPTSLPAPVNVGSGTQPAVACQNGACLVVWQSSGTIRAARVADGVVSTPVTLGNGTAPAVASNGSGFVVAWLDNGVVRTQRVAANGAVTGSLLTLDSNAQSGSAVAVAAAGANYVIAYERGTASQRDIWLVQLDNAGASAPVQVTATSDDETKPALAHHAAFGRVLLVYLRNGSVVGRLLDGTAVLAEAPLLSDGRVDLTNLAVTAAADHFVVAASTRMDNRAHLLYQAVDGQNRLLGSPQRFAWLTDAPSGLSAALACATGQPCVVALAGLSGSGGTQIGTLQAQIVGEESGLLDSGTLPAPLRLVVDNTPPVASIVSLVDGSYVPAANVNSGLVVSGVITDANPLKQVEISLNNGPWQAVTPGATWAATIDVGSLPEGAHTLRVRAGDAAGNQGAPSAPVTFLVDRTPPALALTPDVPVGTVRPTLDARGGWVFPLAGTLNDAASGSAQLTIELLPASAGAVTSASQEVTATGGLWQHNYRLITGGGLDGRVTPPTGAYTVTLRAADLAGNVLMLERPTLLRLDATPPAFTLTTDPGESITTTLTLTGIVTDTGSVASGVQSLEAAWAPLEQADALAGAAVRLPFDEPVGSEAFADAVDAALIATCSGANCPQVVANGRVGQGLNLSSSHTLTMTDRLGDLSSFSVAAWFDGSGRVFERGQAGQAGYVELTTSSAQLRGNSGACSVSFTPTGTGWRHVAATYDGTALTVYGDNVAVATTPCAVGALPAADARLGGFTGRIDEVYLYGYALAADEVTHLRAAADQNWESVTLTTPGAAASAWSMPVPPNLDGMYALVMRATDALGNRTVDPAGVIVWRGMVDQRGPQVTVTVAQQGSGALARTTITCQARDINLASVTLDCPVPGGTILEQNDSLVYYQPPAWRRLSDELRLLHGRDVTYVVDGHITYTTPATAQDTLGRTGNGTPQPVTPPAPVVDLLVTSPTGNVFTTLDPITVAGNVRADAGLNRVRVLVNGGQIFEQTWTGDLTGAFSTSWTPPAEGRYALEVQVTDQSSRLATRQITLFVDTAPPTALGFATPVLTTANTLSDTLALPIQVADTGVITRMQASFDGSTWIDATPDPSMSGRWWAPLNQPANDLDNWSFTMDLRAMDAAGRVITATAQPMVVDVRPPAAQTATLRLIGGATLSNGAIVRTAGVGLRMEWVAGSDNAGPVTFRAGWSTDREPNLAGLTAYGAGAGSHDLPTPPEGSILYAHLVQQDANGNQRIQTFGPIIYDTRLTPDAVSQTGAPLPERAIATGWLDGPCALVGQNSALSRRASELAATRDVQRLFAGWDDRALRLAWRGAIWGASEDLYLYLDTATGGATAVYTQGMSSGQPDLRLPAGFAPDYLLRVDDAQTIGLLRWNGAAWVAVSGAWQAWSDAAQPDLFEAYLPFATLDITSPATTPVSLVAYATEEDSLRIWSVMPANNPLTSPRVLNSRSSEAINNQIALTNAIAWSNLGSGVCPGEGQIVADVRFRITATPVGAIYSIFTDEMINAQELLYDDSSQVDSQQLAEIDNYHPSLFEGQTITYTIHYENVGEALATNVQAWIVNWGSLRLPGGNLVIGSGGPYYEQFINLGTIAPNSSGTVTFTGVVDRQVARDASEDEEWATVDVSFHDDTTGFDDALDWFFVDHPVDIEPPVHVVINDPSAYVKPGHVTVSGEAWDESDVPQIEIEVRVGMATPTITPCTDLTPDDGEWRCAVNIGAPADGTPVAMRARATDAGGQTSDWSDPVALIVDANAPRLILSDASVARLGIGSVSVGTVQLDGRVEDNRSARAVEICVDQQDGRGFQCEEVEVDENDNWSYALPVREGVAQAPQHVRLTPIDLAGNRGSAQQFTYVIDTVAPAVTGGLLPPTSPLLTVSSVIGGNYADAVGVTGITVRVERPDGLVENGAADLQGNQWRYVASLSVPGAHRIYITARDAAGNTRTIGPLQINGPYRVFMPVIAR</sequence>
<dbReference type="STRING" id="383372.Rcas_2574"/>